<dbReference type="CDD" id="cd22823">
    <property type="entry name" value="Gal_Rha_Lectin"/>
    <property type="match status" value="1"/>
</dbReference>
<feature type="non-terminal residue" evidence="1">
    <location>
        <position position="1"/>
    </location>
</feature>
<gene>
    <name evidence="1" type="ORF">SMN809_LOCUS20610</name>
</gene>
<reference evidence="1" key="1">
    <citation type="submission" date="2021-02" db="EMBL/GenBank/DDBJ databases">
        <authorList>
            <person name="Nowell W R."/>
        </authorList>
    </citation>
    <scope>NUCLEOTIDE SEQUENCE</scope>
</reference>
<dbReference type="AlphaFoldDB" id="A0A8S2RVJ3"/>
<evidence type="ECO:0008006" key="3">
    <source>
        <dbReference type="Google" id="ProtNLM"/>
    </source>
</evidence>
<dbReference type="InterPro" id="IPR043159">
    <property type="entry name" value="Lectin_gal-bd_sf"/>
</dbReference>
<comment type="caution">
    <text evidence="1">The sequence shown here is derived from an EMBL/GenBank/DDBJ whole genome shotgun (WGS) entry which is preliminary data.</text>
</comment>
<accession>A0A8S2RVJ3</accession>
<protein>
    <recommendedName>
        <fullName evidence="3">SUEL-type lectin domain-containing protein</fullName>
    </recommendedName>
</protein>
<organism evidence="1 2">
    <name type="scientific">Rotaria magnacalcarata</name>
    <dbReference type="NCBI Taxonomy" id="392030"/>
    <lineage>
        <taxon>Eukaryota</taxon>
        <taxon>Metazoa</taxon>
        <taxon>Spiralia</taxon>
        <taxon>Gnathifera</taxon>
        <taxon>Rotifera</taxon>
        <taxon>Eurotatoria</taxon>
        <taxon>Bdelloidea</taxon>
        <taxon>Philodinida</taxon>
        <taxon>Philodinidae</taxon>
        <taxon>Rotaria</taxon>
    </lineage>
</organism>
<evidence type="ECO:0000313" key="1">
    <source>
        <dbReference type="EMBL" id="CAF4171243.1"/>
    </source>
</evidence>
<sequence length="124" mass="13400">TDTSIYDICRGQLQTLRCPPGYVIDIITADYAAKPDGNIGTGACVYDTSDCFQSDSSTVQNVCAGKPSCTAIHFAKTLVACQNRPSAYLHIDYTCIPNDISSITTYNLCDNSSLPQGNTRRGYL</sequence>
<evidence type="ECO:0000313" key="2">
    <source>
        <dbReference type="Proteomes" id="UP000676336"/>
    </source>
</evidence>
<proteinExistence type="predicted"/>
<dbReference type="Proteomes" id="UP000676336">
    <property type="component" value="Unassembled WGS sequence"/>
</dbReference>
<name>A0A8S2RVJ3_9BILA</name>
<dbReference type="EMBL" id="CAJOBI010013456">
    <property type="protein sequence ID" value="CAF4171243.1"/>
    <property type="molecule type" value="Genomic_DNA"/>
</dbReference>
<feature type="non-terminal residue" evidence="1">
    <location>
        <position position="124"/>
    </location>
</feature>
<dbReference type="Gene3D" id="2.60.120.740">
    <property type="match status" value="1"/>
</dbReference>